<dbReference type="InterPro" id="IPR005761">
    <property type="entry name" value="UDP-N-AcMur-Glu-dNH2Pim_ligase"/>
</dbReference>
<dbReference type="Pfam" id="PF02875">
    <property type="entry name" value="Mur_ligase_C"/>
    <property type="match status" value="1"/>
</dbReference>
<evidence type="ECO:0000256" key="10">
    <source>
        <dbReference type="ARBA" id="ARBA00023316"/>
    </source>
</evidence>
<keyword evidence="9 11" id="KW-0131">Cell cycle</keyword>
<dbReference type="HAMAP" id="MF_00208">
    <property type="entry name" value="MurE"/>
    <property type="match status" value="1"/>
</dbReference>
<evidence type="ECO:0000256" key="8">
    <source>
        <dbReference type="ARBA" id="ARBA00022984"/>
    </source>
</evidence>
<dbReference type="STRING" id="131112.SAMN04489737_1584"/>
<accession>A0A1H2LM33</accession>
<comment type="pathway">
    <text evidence="11 12">Cell wall biogenesis; peptidoglycan biosynthesis.</text>
</comment>
<dbReference type="InterPro" id="IPR018109">
    <property type="entry name" value="Folylpolyglutamate_synth_CS"/>
</dbReference>
<evidence type="ECO:0000256" key="12">
    <source>
        <dbReference type="RuleBase" id="RU004135"/>
    </source>
</evidence>
<dbReference type="GO" id="GO:0005524">
    <property type="term" value="F:ATP binding"/>
    <property type="evidence" value="ECO:0007669"/>
    <property type="project" value="UniProtKB-UniRule"/>
</dbReference>
<evidence type="ECO:0000256" key="5">
    <source>
        <dbReference type="ARBA" id="ARBA00022741"/>
    </source>
</evidence>
<name>A0A1H2LM33_9ACTO</name>
<feature type="domain" description="Mur ligase central" evidence="15">
    <location>
        <begin position="116"/>
        <end position="313"/>
    </location>
</feature>
<dbReference type="GO" id="GO:0000287">
    <property type="term" value="F:magnesium ion binding"/>
    <property type="evidence" value="ECO:0007669"/>
    <property type="project" value="UniProtKB-UniRule"/>
</dbReference>
<dbReference type="InterPro" id="IPR004101">
    <property type="entry name" value="Mur_ligase_C"/>
</dbReference>
<comment type="similarity">
    <text evidence="1 11">Belongs to the MurCDEF family. MurE subfamily.</text>
</comment>
<dbReference type="SUPFAM" id="SSF53244">
    <property type="entry name" value="MurD-like peptide ligases, peptide-binding domain"/>
    <property type="match status" value="1"/>
</dbReference>
<evidence type="ECO:0000313" key="17">
    <source>
        <dbReference type="Proteomes" id="UP000214355"/>
    </source>
</evidence>
<keyword evidence="11" id="KW-0460">Magnesium</keyword>
<dbReference type="GeneID" id="65345310"/>
<keyword evidence="10 11" id="KW-0961">Cell wall biogenesis/degradation</keyword>
<feature type="binding site" evidence="11">
    <location>
        <begin position="160"/>
        <end position="161"/>
    </location>
    <ligand>
        <name>UDP-N-acetyl-alpha-D-muramoyl-L-alanyl-D-glutamate</name>
        <dbReference type="ChEBI" id="CHEBI:83900"/>
    </ligand>
</feature>
<dbReference type="NCBIfam" id="NF001124">
    <property type="entry name" value="PRK00139.1-2"/>
    <property type="match status" value="1"/>
</dbReference>
<comment type="subcellular location">
    <subcellularLocation>
        <location evidence="11 12">Cytoplasm</location>
    </subcellularLocation>
</comment>
<evidence type="ECO:0000256" key="3">
    <source>
        <dbReference type="ARBA" id="ARBA00022598"/>
    </source>
</evidence>
<evidence type="ECO:0000256" key="6">
    <source>
        <dbReference type="ARBA" id="ARBA00022840"/>
    </source>
</evidence>
<dbReference type="RefSeq" id="WP_091281932.1">
    <property type="nucleotide sequence ID" value="NZ_JABAPI010000001.1"/>
</dbReference>
<dbReference type="InterPro" id="IPR036565">
    <property type="entry name" value="Mur-like_cat_sf"/>
</dbReference>
<comment type="PTM">
    <text evidence="11">Carboxylation is probably crucial for Mg(2+) binding and, consequently, for the gamma-phosphate positioning of ATP.</text>
</comment>
<feature type="binding site" evidence="11">
    <location>
        <position position="187"/>
    </location>
    <ligand>
        <name>UDP-N-acetyl-alpha-D-muramoyl-L-alanyl-D-glutamate</name>
        <dbReference type="ChEBI" id="CHEBI:83900"/>
    </ligand>
</feature>
<comment type="caution">
    <text evidence="11">Lacks conserved residue(s) required for the propagation of feature annotation.</text>
</comment>
<keyword evidence="8 11" id="KW-0573">Peptidoglycan synthesis</keyword>
<dbReference type="SUPFAM" id="SSF63418">
    <property type="entry name" value="MurE/MurF N-terminal domain"/>
    <property type="match status" value="1"/>
</dbReference>
<dbReference type="InterPro" id="IPR035911">
    <property type="entry name" value="MurE/MurF_N"/>
</dbReference>
<evidence type="ECO:0000256" key="4">
    <source>
        <dbReference type="ARBA" id="ARBA00022618"/>
    </source>
</evidence>
<proteinExistence type="inferred from homology"/>
<dbReference type="NCBIfam" id="NF001126">
    <property type="entry name" value="PRK00139.1-4"/>
    <property type="match status" value="1"/>
</dbReference>
<feature type="binding site" evidence="11">
    <location>
        <position position="195"/>
    </location>
    <ligand>
        <name>UDP-N-acetyl-alpha-D-muramoyl-L-alanyl-D-glutamate</name>
        <dbReference type="ChEBI" id="CHEBI:83900"/>
    </ligand>
</feature>
<dbReference type="Pfam" id="PF08245">
    <property type="entry name" value="Mur_ligase_M"/>
    <property type="match status" value="1"/>
</dbReference>
<dbReference type="Gene3D" id="3.40.1390.10">
    <property type="entry name" value="MurE/MurF, N-terminal domain"/>
    <property type="match status" value="1"/>
</dbReference>
<dbReference type="InterPro" id="IPR013221">
    <property type="entry name" value="Mur_ligase_cen"/>
</dbReference>
<dbReference type="OrthoDB" id="9800958at2"/>
<keyword evidence="6 11" id="KW-0067">ATP-binding</keyword>
<dbReference type="GO" id="GO:0051301">
    <property type="term" value="P:cell division"/>
    <property type="evidence" value="ECO:0007669"/>
    <property type="project" value="UniProtKB-KW"/>
</dbReference>
<evidence type="ECO:0000256" key="1">
    <source>
        <dbReference type="ARBA" id="ARBA00005898"/>
    </source>
</evidence>
<evidence type="ECO:0000256" key="11">
    <source>
        <dbReference type="HAMAP-Rule" id="MF_00208"/>
    </source>
</evidence>
<keyword evidence="7 11" id="KW-0133">Cell shape</keyword>
<evidence type="ECO:0000259" key="15">
    <source>
        <dbReference type="Pfam" id="PF08245"/>
    </source>
</evidence>
<feature type="domain" description="Mur ligase N-terminal catalytic" evidence="13">
    <location>
        <begin position="29"/>
        <end position="103"/>
    </location>
</feature>
<dbReference type="NCBIfam" id="TIGR01085">
    <property type="entry name" value="murE"/>
    <property type="match status" value="1"/>
</dbReference>
<comment type="function">
    <text evidence="11">Catalyzes the addition of an amino acid to the nucleotide precursor UDP-N-acetylmuramoyl-L-alanyl-D-glutamate (UMAG) in the biosynthesis of bacterial cell-wall peptidoglycan.</text>
</comment>
<feature type="binding site" evidence="11">
    <location>
        <begin position="118"/>
        <end position="124"/>
    </location>
    <ligand>
        <name>ATP</name>
        <dbReference type="ChEBI" id="CHEBI:30616"/>
    </ligand>
</feature>
<keyword evidence="17" id="KW-1185">Reference proteome</keyword>
<evidence type="ECO:0000256" key="7">
    <source>
        <dbReference type="ARBA" id="ARBA00022960"/>
    </source>
</evidence>
<dbReference type="PANTHER" id="PTHR23135:SF4">
    <property type="entry name" value="UDP-N-ACETYLMURAMOYL-L-ALANYL-D-GLUTAMATE--2,6-DIAMINOPIMELATE LIGASE MURE HOMOLOG, CHLOROPLASTIC"/>
    <property type="match status" value="1"/>
</dbReference>
<dbReference type="InterPro" id="IPR036615">
    <property type="entry name" value="Mur_ligase_C_dom_sf"/>
</dbReference>
<dbReference type="Pfam" id="PF01225">
    <property type="entry name" value="Mur_ligase"/>
    <property type="match status" value="1"/>
</dbReference>
<dbReference type="SUPFAM" id="SSF53623">
    <property type="entry name" value="MurD-like peptide ligases, catalytic domain"/>
    <property type="match status" value="1"/>
</dbReference>
<gene>
    <name evidence="11" type="primary">murE</name>
    <name evidence="16" type="ORF">SAMN04489737_1584</name>
</gene>
<dbReference type="GO" id="GO:0008360">
    <property type="term" value="P:regulation of cell shape"/>
    <property type="evidence" value="ECO:0007669"/>
    <property type="project" value="UniProtKB-KW"/>
</dbReference>
<reference evidence="17" key="1">
    <citation type="submission" date="2016-10" db="EMBL/GenBank/DDBJ databases">
        <authorList>
            <person name="Varghese N."/>
            <person name="Submissions S."/>
        </authorList>
    </citation>
    <scope>NUCLEOTIDE SEQUENCE [LARGE SCALE GENOMIC DNA]</scope>
    <source>
        <strain evidence="17">DSM 10002</strain>
    </source>
</reference>
<dbReference type="GO" id="GO:0009252">
    <property type="term" value="P:peptidoglycan biosynthetic process"/>
    <property type="evidence" value="ECO:0007669"/>
    <property type="project" value="UniProtKB-UniRule"/>
</dbReference>
<evidence type="ECO:0000259" key="13">
    <source>
        <dbReference type="Pfam" id="PF01225"/>
    </source>
</evidence>
<keyword evidence="5 11" id="KW-0547">Nucleotide-binding</keyword>
<dbReference type="EC" id="6.3.2.-" evidence="11"/>
<dbReference type="Proteomes" id="UP000214355">
    <property type="component" value="Chromosome I"/>
</dbReference>
<evidence type="ECO:0000313" key="16">
    <source>
        <dbReference type="EMBL" id="SDU81708.1"/>
    </source>
</evidence>
<feature type="domain" description="Mur ligase C-terminal" evidence="14">
    <location>
        <begin position="340"/>
        <end position="464"/>
    </location>
</feature>
<dbReference type="EMBL" id="LT629804">
    <property type="protein sequence ID" value="SDU81708.1"/>
    <property type="molecule type" value="Genomic_DNA"/>
</dbReference>
<feature type="modified residue" description="N6-carboxylysine" evidence="11">
    <location>
        <position position="227"/>
    </location>
</feature>
<protein>
    <recommendedName>
        <fullName evidence="11">UDP-N-acetylmuramyl-tripeptide synthetase</fullName>
        <ecNumber evidence="11">6.3.2.-</ecNumber>
    </recommendedName>
    <alternativeName>
        <fullName evidence="11">UDP-MurNAc-tripeptide synthetase</fullName>
    </alternativeName>
</protein>
<evidence type="ECO:0000259" key="14">
    <source>
        <dbReference type="Pfam" id="PF02875"/>
    </source>
</evidence>
<evidence type="ECO:0000256" key="9">
    <source>
        <dbReference type="ARBA" id="ARBA00023306"/>
    </source>
</evidence>
<dbReference type="GO" id="GO:0004326">
    <property type="term" value="F:tetrahydrofolylpolyglutamate synthase activity"/>
    <property type="evidence" value="ECO:0007669"/>
    <property type="project" value="InterPro"/>
</dbReference>
<keyword evidence="3 11" id="KW-0436">Ligase</keyword>
<dbReference type="Gene3D" id="3.40.1190.10">
    <property type="entry name" value="Mur-like, catalytic domain"/>
    <property type="match status" value="1"/>
</dbReference>
<sequence>MIRPKNVKPCPLGEAIPECSDLATASLAVTGVTTDNRAVKPGDLFIGVPGVHNHGACFADAAVSAGAVAVATDEIGADLVEADIPIVVVPDIAKKVGEIAAAIYGYPARQLTTYAITGTNGKTTTAFMIDHILQALGETTGLIGTVAIRIAGTEIPAQLTTPQPADLQAMLAALVEEGGTSLVMEASSHALSQGRINPIRFSVAGFTNLSQDHLDYHKTLADYFEAKAQLFDNEHAQSGVVIADTQWGQILAEREADRMDQFYTETRVPGAWSVHAHADHLFTVTNPRGEEITTYTAMPGAFNISNAALAIAMVAKAGYALDDIANALTGHNGVSPTVPGRMELVGQRPRVVVDFAHNEDALVQAITALKPETQGRLVVITGSAGDRDKEKRPAMANAVATRADVLVITDDDPHSEDPAAIRAELIAGIPGQTNWSEIADRTEAIKQTIQEAQPDDTILIAGRGHERLQDMNGTLIELDDRDVARAALATRKAQE</sequence>
<dbReference type="InterPro" id="IPR000713">
    <property type="entry name" value="Mur_ligase_N"/>
</dbReference>
<dbReference type="AlphaFoldDB" id="A0A1H2LM33"/>
<dbReference type="PROSITE" id="PS01011">
    <property type="entry name" value="FOLYLPOLYGLU_SYNT_1"/>
    <property type="match status" value="1"/>
</dbReference>
<feature type="binding site" evidence="11">
    <location>
        <position position="193"/>
    </location>
    <ligand>
        <name>UDP-N-acetyl-alpha-D-muramoyl-L-alanyl-D-glutamate</name>
        <dbReference type="ChEBI" id="CHEBI:83900"/>
    </ligand>
</feature>
<dbReference type="Gene3D" id="3.90.190.20">
    <property type="entry name" value="Mur ligase, C-terminal domain"/>
    <property type="match status" value="1"/>
</dbReference>
<organism evidence="16 17">
    <name type="scientific">Arcanobacterium phocae</name>
    <dbReference type="NCBI Taxonomy" id="131112"/>
    <lineage>
        <taxon>Bacteria</taxon>
        <taxon>Bacillati</taxon>
        <taxon>Actinomycetota</taxon>
        <taxon>Actinomycetes</taxon>
        <taxon>Actinomycetales</taxon>
        <taxon>Actinomycetaceae</taxon>
        <taxon>Arcanobacterium</taxon>
    </lineage>
</organism>
<dbReference type="GO" id="GO:0071555">
    <property type="term" value="P:cell wall organization"/>
    <property type="evidence" value="ECO:0007669"/>
    <property type="project" value="UniProtKB-KW"/>
</dbReference>
<keyword evidence="2 11" id="KW-0963">Cytoplasm</keyword>
<evidence type="ECO:0000256" key="2">
    <source>
        <dbReference type="ARBA" id="ARBA00022490"/>
    </source>
</evidence>
<comment type="cofactor">
    <cofactor evidence="11">
        <name>Mg(2+)</name>
        <dbReference type="ChEBI" id="CHEBI:18420"/>
    </cofactor>
</comment>
<keyword evidence="4 11" id="KW-0132">Cell division</keyword>
<dbReference type="UniPathway" id="UPA00219"/>
<dbReference type="PANTHER" id="PTHR23135">
    <property type="entry name" value="MUR LIGASE FAMILY MEMBER"/>
    <property type="match status" value="1"/>
</dbReference>
<dbReference type="GO" id="GO:0005737">
    <property type="term" value="C:cytoplasm"/>
    <property type="evidence" value="ECO:0007669"/>
    <property type="project" value="UniProtKB-SubCell"/>
</dbReference>